<accession>A0ABX1JKH8</accession>
<feature type="non-terminal residue" evidence="2">
    <location>
        <position position="657"/>
    </location>
</feature>
<dbReference type="InterPro" id="IPR027417">
    <property type="entry name" value="P-loop_NTPase"/>
</dbReference>
<feature type="domain" description="Orc1-like AAA ATPase" evidence="1">
    <location>
        <begin position="10"/>
        <end position="137"/>
    </location>
</feature>
<comment type="caution">
    <text evidence="2">The sequence shown here is derived from an EMBL/GenBank/DDBJ whole genome shotgun (WGS) entry which is preliminary data.</text>
</comment>
<dbReference type="GO" id="GO:0005524">
    <property type="term" value="F:ATP binding"/>
    <property type="evidence" value="ECO:0007669"/>
    <property type="project" value="UniProtKB-KW"/>
</dbReference>
<evidence type="ECO:0000313" key="2">
    <source>
        <dbReference type="EMBL" id="NKX49809.1"/>
    </source>
</evidence>
<keyword evidence="2" id="KW-0547">Nucleotide-binding</keyword>
<evidence type="ECO:0000313" key="3">
    <source>
        <dbReference type="Proteomes" id="UP000523795"/>
    </source>
</evidence>
<name>A0ABX1JKH8_9MICC</name>
<organism evidence="2 3">
    <name type="scientific">Arthrobacter deserti</name>
    <dbReference type="NCBI Taxonomy" id="1742687"/>
    <lineage>
        <taxon>Bacteria</taxon>
        <taxon>Bacillati</taxon>
        <taxon>Actinomycetota</taxon>
        <taxon>Actinomycetes</taxon>
        <taxon>Micrococcales</taxon>
        <taxon>Micrococcaceae</taxon>
        <taxon>Arthrobacter</taxon>
    </lineage>
</organism>
<dbReference type="EMBL" id="JAAZSR010000040">
    <property type="protein sequence ID" value="NKX49809.1"/>
    <property type="molecule type" value="Genomic_DNA"/>
</dbReference>
<dbReference type="SUPFAM" id="SSF52540">
    <property type="entry name" value="P-loop containing nucleoside triphosphate hydrolases"/>
    <property type="match status" value="1"/>
</dbReference>
<reference evidence="2 3" key="1">
    <citation type="submission" date="2020-04" db="EMBL/GenBank/DDBJ databases">
        <authorList>
            <person name="Liu S."/>
        </authorList>
    </citation>
    <scope>NUCLEOTIDE SEQUENCE [LARGE SCALE GENOMIC DNA]</scope>
    <source>
        <strain evidence="2 3">CGMCC 1.15091</strain>
    </source>
</reference>
<protein>
    <submittedName>
        <fullName evidence="2">ATP-binding protein</fullName>
    </submittedName>
</protein>
<dbReference type="InterPro" id="IPR041664">
    <property type="entry name" value="AAA_16"/>
</dbReference>
<keyword evidence="2" id="KW-0067">ATP-binding</keyword>
<dbReference type="Pfam" id="PF13191">
    <property type="entry name" value="AAA_16"/>
    <property type="match status" value="1"/>
</dbReference>
<keyword evidence="3" id="KW-1185">Reference proteome</keyword>
<dbReference type="Gene3D" id="3.40.50.300">
    <property type="entry name" value="P-loop containing nucleotide triphosphate hydrolases"/>
    <property type="match status" value="1"/>
</dbReference>
<gene>
    <name evidence="2" type="ORF">HER39_04320</name>
</gene>
<evidence type="ECO:0000259" key="1">
    <source>
        <dbReference type="Pfam" id="PF13191"/>
    </source>
</evidence>
<proteinExistence type="predicted"/>
<dbReference type="Proteomes" id="UP000523795">
    <property type="component" value="Unassembled WGS sequence"/>
</dbReference>
<sequence length="657" mass="68919">MAHPHLNPPLAGREETLAAVDDGLRDSRHGGVVLLAPAGLGKTALLRTVARLPLDDLQFFEVPARPAAAAPVPFGALAPFLGGLPEGSEDSSVEVIRTVARFVAQKSKGRRPVLVIDDADGLDSASAAAIAQLAVNGTVRLLMSSRPGTAANADVGALVSEGMLAPLRIEPLDFAQGHELCQSVLGAPVLPGSSRMLVAAAGGNPQTLVLLLAECRRLGRLVRRNDIWLLVDELPRQCRALADLATAELMRLSEGERTAVLTLGLAGPARVRTLAPLVGTGLLERLEARGLARTVAVADQPDAWVRLTPALHEEAVRQLAPLSLKRKVHSWLRALRQDGGLAPEQQVLAVRWALECGETPSPRELLAAARIANAAYQPGTAAFAAAACRTSGSRHPAAVQLARAALCRGQFHTAAAAAGSAIESARDPMVLQEAVLAARQVAMHQGGGEAELEALADRWEAALERIARHWKAGPGHREGVRLLRAEARQLGGHFAASGRELEELAQHGSTGQVRALAVMLLAERQSALGLAAAGAALAERALAAARTAGRTGIRPEQLLARCVLVLIRSGQLARAAEVLEDLYRRPAAMLVFGGTAEFLRGLIDFKRGAADRALARLAAAVEGLRQSDPEQLLPRALAYAAAAASGADDRQAAGRFA</sequence>